<dbReference type="RefSeq" id="WP_169324696.1">
    <property type="nucleotide sequence ID" value="NZ_JABCJJ010000011.1"/>
</dbReference>
<evidence type="ECO:0000256" key="1">
    <source>
        <dbReference type="SAM" id="Phobius"/>
    </source>
</evidence>
<feature type="transmembrane region" description="Helical" evidence="1">
    <location>
        <begin position="130"/>
        <end position="151"/>
    </location>
</feature>
<keyword evidence="1" id="KW-0812">Transmembrane</keyword>
<reference evidence="2 3" key="1">
    <citation type="submission" date="2020-04" db="EMBL/GenBank/DDBJ databases">
        <title>Sequencing and Assembly of C. fimi.</title>
        <authorList>
            <person name="Ramsey A.R."/>
        </authorList>
    </citation>
    <scope>NUCLEOTIDE SEQUENCE [LARGE SCALE GENOMIC DNA]</scope>
    <source>
        <strain evidence="2 3">SB</strain>
    </source>
</reference>
<organism evidence="2 3">
    <name type="scientific">Cellulomonas fimi</name>
    <dbReference type="NCBI Taxonomy" id="1708"/>
    <lineage>
        <taxon>Bacteria</taxon>
        <taxon>Bacillati</taxon>
        <taxon>Actinomycetota</taxon>
        <taxon>Actinomycetes</taxon>
        <taxon>Micrococcales</taxon>
        <taxon>Cellulomonadaceae</taxon>
        <taxon>Cellulomonas</taxon>
    </lineage>
</organism>
<protein>
    <submittedName>
        <fullName evidence="2">Uncharacterized protein</fullName>
    </submittedName>
</protein>
<accession>A0A7Y0LYN0</accession>
<keyword evidence="1" id="KW-0472">Membrane</keyword>
<evidence type="ECO:0000313" key="3">
    <source>
        <dbReference type="Proteomes" id="UP000562124"/>
    </source>
</evidence>
<gene>
    <name evidence="2" type="ORF">HIR71_08820</name>
</gene>
<evidence type="ECO:0000313" key="2">
    <source>
        <dbReference type="EMBL" id="NMR20315.1"/>
    </source>
</evidence>
<name>A0A7Y0LYN0_CELFI</name>
<feature type="transmembrane region" description="Helical" evidence="1">
    <location>
        <begin position="38"/>
        <end position="55"/>
    </location>
</feature>
<dbReference type="EMBL" id="JABCJJ010000011">
    <property type="protein sequence ID" value="NMR20315.1"/>
    <property type="molecule type" value="Genomic_DNA"/>
</dbReference>
<comment type="caution">
    <text evidence="2">The sequence shown here is derived from an EMBL/GenBank/DDBJ whole genome shotgun (WGS) entry which is preliminary data.</text>
</comment>
<dbReference type="AlphaFoldDB" id="A0A7Y0LYN0"/>
<proteinExistence type="predicted"/>
<keyword evidence="1" id="KW-1133">Transmembrane helix</keyword>
<keyword evidence="3" id="KW-1185">Reference proteome</keyword>
<sequence>MTTTPGGEPDRRTLELIEVEVTRAGAAQERIEAAIDQLGGVLVGFAGVITAILLARGDRTSVLAATATSISAVLGVRVVLMRATSTTVDPVDATQKYIARRPSDVAQALLATNVRLHGERERRLRNKRRWFIAAAWALIVGLVVLLVSVTVEVSTSEPEPTPSASVTAGRR</sequence>
<dbReference type="Proteomes" id="UP000562124">
    <property type="component" value="Unassembled WGS sequence"/>
</dbReference>